<evidence type="ECO:0000256" key="3">
    <source>
        <dbReference type="ARBA" id="ARBA00023125"/>
    </source>
</evidence>
<evidence type="ECO:0000256" key="2">
    <source>
        <dbReference type="ARBA" id="ARBA00023015"/>
    </source>
</evidence>
<dbReference type="RefSeq" id="XP_035346379.1">
    <property type="nucleotide sequence ID" value="XM_035490486.1"/>
</dbReference>
<evidence type="ECO:0000256" key="5">
    <source>
        <dbReference type="ARBA" id="ARBA00023242"/>
    </source>
</evidence>
<dbReference type="GeneID" id="55994838"/>
<dbReference type="EMBL" id="CP055901">
    <property type="protein sequence ID" value="QKX60202.1"/>
    <property type="molecule type" value="Genomic_DNA"/>
</dbReference>
<protein>
    <recommendedName>
        <fullName evidence="9">Transcription factor domain-containing protein</fullName>
    </recommendedName>
</protein>
<dbReference type="OrthoDB" id="5424793at2759"/>
<name>A0A7H8R1G1_TALRU</name>
<dbReference type="PANTHER" id="PTHR31845">
    <property type="entry name" value="FINGER DOMAIN PROTEIN, PUTATIVE-RELATED"/>
    <property type="match status" value="1"/>
</dbReference>
<feature type="compositionally biased region" description="Low complexity" evidence="6">
    <location>
        <begin position="543"/>
        <end position="552"/>
    </location>
</feature>
<keyword evidence="4" id="KW-0804">Transcription</keyword>
<accession>A0A7H8R1G1</accession>
<keyword evidence="3" id="KW-0238">DNA-binding</keyword>
<gene>
    <name evidence="7" type="ORF">TRUGW13939_07345</name>
</gene>
<evidence type="ECO:0000256" key="6">
    <source>
        <dbReference type="SAM" id="MobiDB-lite"/>
    </source>
</evidence>
<evidence type="ECO:0000256" key="1">
    <source>
        <dbReference type="ARBA" id="ARBA00004123"/>
    </source>
</evidence>
<dbReference type="InterPro" id="IPR051089">
    <property type="entry name" value="prtT"/>
</dbReference>
<feature type="region of interest" description="Disordered" evidence="6">
    <location>
        <begin position="80"/>
        <end position="113"/>
    </location>
</feature>
<dbReference type="KEGG" id="trg:TRUGW13939_07345"/>
<keyword evidence="5" id="KW-0539">Nucleus</keyword>
<feature type="region of interest" description="Disordered" evidence="6">
    <location>
        <begin position="532"/>
        <end position="553"/>
    </location>
</feature>
<keyword evidence="8" id="KW-1185">Reference proteome</keyword>
<evidence type="ECO:0008006" key="9">
    <source>
        <dbReference type="Google" id="ProtNLM"/>
    </source>
</evidence>
<dbReference type="GO" id="GO:0000981">
    <property type="term" value="F:DNA-binding transcription factor activity, RNA polymerase II-specific"/>
    <property type="evidence" value="ECO:0007669"/>
    <property type="project" value="TreeGrafter"/>
</dbReference>
<dbReference type="GO" id="GO:0000976">
    <property type="term" value="F:transcription cis-regulatory region binding"/>
    <property type="evidence" value="ECO:0007669"/>
    <property type="project" value="TreeGrafter"/>
</dbReference>
<proteinExistence type="predicted"/>
<comment type="subcellular location">
    <subcellularLocation>
        <location evidence="1">Nucleus</location>
    </subcellularLocation>
</comment>
<dbReference type="PANTHER" id="PTHR31845:SF10">
    <property type="entry name" value="ZN(II)2CYS6 TRANSCRIPTION FACTOR (EUROFUNG)"/>
    <property type="match status" value="1"/>
</dbReference>
<organism evidence="7 8">
    <name type="scientific">Talaromyces rugulosus</name>
    <name type="common">Penicillium rugulosum</name>
    <dbReference type="NCBI Taxonomy" id="121627"/>
    <lineage>
        <taxon>Eukaryota</taxon>
        <taxon>Fungi</taxon>
        <taxon>Dikarya</taxon>
        <taxon>Ascomycota</taxon>
        <taxon>Pezizomycotina</taxon>
        <taxon>Eurotiomycetes</taxon>
        <taxon>Eurotiomycetidae</taxon>
        <taxon>Eurotiales</taxon>
        <taxon>Trichocomaceae</taxon>
        <taxon>Talaromyces</taxon>
        <taxon>Talaromyces sect. Islandici</taxon>
    </lineage>
</organism>
<evidence type="ECO:0000313" key="7">
    <source>
        <dbReference type="EMBL" id="QKX60202.1"/>
    </source>
</evidence>
<dbReference type="GO" id="GO:0005634">
    <property type="term" value="C:nucleus"/>
    <property type="evidence" value="ECO:0007669"/>
    <property type="project" value="UniProtKB-SubCell"/>
</dbReference>
<sequence>MKNNIQADAKVQDRYASTVIGNNQGLNKNPCSKPSLPQSERVFAETDCVLERLTPATLDVQYEDESEKVIQIHSNVFGRHAQEDPKCGAPPARHSDEAEKKPKRPSLSMSQANQMVQSFRRRNECFPFVILPENTTVEELCQQRPFLLLAVLVVTSDITPVLQKSLDERLRKVVATRVVMQGEKSLDYLQGLIIYLAWHPIHLRPTNNQIFQYTQLAIAMTSDLGLERKMESPSESAEDRLTATNILLGCYYQSSNAGMAFKRPNNFTFKPSDELLDSMLMHNNEPFTQVAAAATRLAKFIERIHYIDVDREMENLQVWIECPFQKLTQVYLQELSEIESAFSTSVDANIKIQVLRKFARVELYTIALVKEKYRSKWQRKKSNHILNHEINSLSYLQIYSTCFTEINTFIEFMINTSSDDWRRLPFSEWAMLSIVIIYFSKLCQTKIANDMDKSTAYDELFQTERDIWLSSIDRLCDRLEEVSTTTTTTQQENTCCRRTPDFFYLFNTVLKIFKENFVRDFMTIQKAPLSSSQKDEEEEIEGSSCRRTSSRSQCPVMNGDLQHTDYWDMLMDDTQNYLGDMGCFGAEADLDINDPAYFDLTSWVDISI</sequence>
<evidence type="ECO:0000313" key="8">
    <source>
        <dbReference type="Proteomes" id="UP000509510"/>
    </source>
</evidence>
<keyword evidence="2" id="KW-0805">Transcription regulation</keyword>
<evidence type="ECO:0000256" key="4">
    <source>
        <dbReference type="ARBA" id="ARBA00023163"/>
    </source>
</evidence>
<dbReference type="AlphaFoldDB" id="A0A7H8R1G1"/>
<dbReference type="Proteomes" id="UP000509510">
    <property type="component" value="Chromosome IV"/>
</dbReference>
<reference evidence="8" key="1">
    <citation type="submission" date="2020-06" db="EMBL/GenBank/DDBJ databases">
        <title>A chromosome-scale genome assembly of Talaromyces rugulosus W13939.</title>
        <authorList>
            <person name="Wang B."/>
            <person name="Guo L."/>
            <person name="Ye K."/>
            <person name="Wang L."/>
        </authorList>
    </citation>
    <scope>NUCLEOTIDE SEQUENCE [LARGE SCALE GENOMIC DNA]</scope>
    <source>
        <strain evidence="8">W13939</strain>
    </source>
</reference>